<accession>A0A7C9HY26</accession>
<protein>
    <submittedName>
        <fullName evidence="1">Uncharacterized protein</fullName>
    </submittedName>
</protein>
<dbReference type="AlphaFoldDB" id="A0A7C9HY26"/>
<sequence length="74" mass="8474">MTPRRYRWLTEGEVYRFQMDARRTGTPERRGQLCRLLTLSAPHASFPGSRNVLIEFSDGYTMVTVPGVLKKVTA</sequence>
<keyword evidence="2" id="KW-1185">Reference proteome</keyword>
<dbReference type="EMBL" id="WQLB01000009">
    <property type="protein sequence ID" value="MVN86890.1"/>
    <property type="molecule type" value="Genomic_DNA"/>
</dbReference>
<organism evidence="1 2">
    <name type="scientific">Deinococcus arboris</name>
    <dbReference type="NCBI Taxonomy" id="2682977"/>
    <lineage>
        <taxon>Bacteria</taxon>
        <taxon>Thermotogati</taxon>
        <taxon>Deinococcota</taxon>
        <taxon>Deinococci</taxon>
        <taxon>Deinococcales</taxon>
        <taxon>Deinococcaceae</taxon>
        <taxon>Deinococcus</taxon>
    </lineage>
</organism>
<gene>
    <name evidence="1" type="ORF">GO986_08945</name>
</gene>
<dbReference type="Proteomes" id="UP000483286">
    <property type="component" value="Unassembled WGS sequence"/>
</dbReference>
<dbReference type="RefSeq" id="WP_157458941.1">
    <property type="nucleotide sequence ID" value="NZ_WQLB01000009.1"/>
</dbReference>
<evidence type="ECO:0000313" key="1">
    <source>
        <dbReference type="EMBL" id="MVN86890.1"/>
    </source>
</evidence>
<proteinExistence type="predicted"/>
<name>A0A7C9HY26_9DEIO</name>
<evidence type="ECO:0000313" key="2">
    <source>
        <dbReference type="Proteomes" id="UP000483286"/>
    </source>
</evidence>
<comment type="caution">
    <text evidence="1">The sequence shown here is derived from an EMBL/GenBank/DDBJ whole genome shotgun (WGS) entry which is preliminary data.</text>
</comment>
<reference evidence="1 2" key="1">
    <citation type="submission" date="2019-12" db="EMBL/GenBank/DDBJ databases">
        <title>Deinococcus sp. HMF7620 Genome sequencing and assembly.</title>
        <authorList>
            <person name="Kang H."/>
            <person name="Kim H."/>
            <person name="Joh K."/>
        </authorList>
    </citation>
    <scope>NUCLEOTIDE SEQUENCE [LARGE SCALE GENOMIC DNA]</scope>
    <source>
        <strain evidence="1 2">HMF7620</strain>
    </source>
</reference>